<accession>A0A3M3RYE2</accession>
<gene>
    <name evidence="1" type="ORF">ALQ49_100552</name>
</gene>
<dbReference type="RefSeq" id="WP_259469266.1">
    <property type="nucleotide sequence ID" value="NZ_RBPB01000052.1"/>
</dbReference>
<sequence>MANIAILATRLNIRIHSLDRQLINDLTLRQCGVEEVGSDLVANL</sequence>
<evidence type="ECO:0000313" key="2">
    <source>
        <dbReference type="Proteomes" id="UP000278062"/>
    </source>
</evidence>
<comment type="caution">
    <text evidence="1">The sequence shown here is derived from an EMBL/GenBank/DDBJ whole genome shotgun (WGS) entry which is preliminary data.</text>
</comment>
<proteinExistence type="predicted"/>
<evidence type="ECO:0000313" key="1">
    <source>
        <dbReference type="EMBL" id="RMO01473.1"/>
    </source>
</evidence>
<dbReference type="AlphaFoldDB" id="A0A3M3RYE2"/>
<reference evidence="1 2" key="1">
    <citation type="submission" date="2018-08" db="EMBL/GenBank/DDBJ databases">
        <title>Recombination of ecologically and evolutionarily significant loci maintains genetic cohesion in the Pseudomonas syringae species complex.</title>
        <authorList>
            <person name="Dillon M."/>
            <person name="Thakur S."/>
            <person name="Almeida R.N.D."/>
            <person name="Weir B.S."/>
            <person name="Guttman D.S."/>
        </authorList>
    </citation>
    <scope>NUCLEOTIDE SEQUENCE [LARGE SCALE GENOMIC DNA]</scope>
    <source>
        <strain evidence="1 2">1089_5</strain>
    </source>
</reference>
<protein>
    <submittedName>
        <fullName evidence="1">Uncharacterized protein</fullName>
    </submittedName>
</protein>
<dbReference type="Proteomes" id="UP000278062">
    <property type="component" value="Unassembled WGS sequence"/>
</dbReference>
<dbReference type="EMBL" id="RBPL01000025">
    <property type="protein sequence ID" value="RMO01473.1"/>
    <property type="molecule type" value="Genomic_DNA"/>
</dbReference>
<name>A0A3M3RYE2_9PSED</name>
<organism evidence="1 2">
    <name type="scientific">Pseudomonas syringae pv. apii</name>
    <dbReference type="NCBI Taxonomy" id="81036"/>
    <lineage>
        <taxon>Bacteria</taxon>
        <taxon>Pseudomonadati</taxon>
        <taxon>Pseudomonadota</taxon>
        <taxon>Gammaproteobacteria</taxon>
        <taxon>Pseudomonadales</taxon>
        <taxon>Pseudomonadaceae</taxon>
        <taxon>Pseudomonas</taxon>
    </lineage>
</organism>